<dbReference type="RefSeq" id="WP_186409804.1">
    <property type="nucleotide sequence ID" value="NZ_FLQY01000035.1"/>
</dbReference>
<feature type="transmembrane region" description="Helical" evidence="1">
    <location>
        <begin position="204"/>
        <end position="228"/>
    </location>
</feature>
<feature type="transmembrane region" description="Helical" evidence="1">
    <location>
        <begin position="77"/>
        <end position="97"/>
    </location>
</feature>
<reference evidence="2 3" key="1">
    <citation type="submission" date="2016-06" db="EMBL/GenBank/DDBJ databases">
        <authorList>
            <person name="Kjaerup R.B."/>
            <person name="Dalgaard T.S."/>
            <person name="Juul-Madsen H.R."/>
        </authorList>
    </citation>
    <scope>NUCLEOTIDE SEQUENCE [LARGE SCALE GENOMIC DNA]</scope>
    <source>
        <strain evidence="2">2</strain>
    </source>
</reference>
<feature type="transmembrane region" description="Helical" evidence="1">
    <location>
        <begin position="53"/>
        <end position="71"/>
    </location>
</feature>
<dbReference type="PANTHER" id="PTHR20992:SF9">
    <property type="entry name" value="AT15442P-RELATED"/>
    <property type="match status" value="1"/>
</dbReference>
<dbReference type="Pfam" id="PF04087">
    <property type="entry name" value="DUF389"/>
    <property type="match status" value="1"/>
</dbReference>
<evidence type="ECO:0000313" key="3">
    <source>
        <dbReference type="Proteomes" id="UP000199600"/>
    </source>
</evidence>
<evidence type="ECO:0000313" key="2">
    <source>
        <dbReference type="EMBL" id="SBT04481.1"/>
    </source>
</evidence>
<dbReference type="AlphaFoldDB" id="A0A1A8XIF8"/>
<feature type="transmembrane region" description="Helical" evidence="1">
    <location>
        <begin position="109"/>
        <end position="133"/>
    </location>
</feature>
<sequence length="580" mass="61178">MNSNSAGADPIRPDPESTRADLDVPLFALWSVSPRRKAQVISDTAIDSVPRPLYYLLLLASAGIAAFGLLANSAAVVIGAMLVSPLMAPIFGIALALSRGDLRLLRHAAIAEFGGVLLIIGFAFILGLLPFALEVTPEMLARTRPSLLDLFVAALAGLAGGLAMVDERTSPALPGVAIATSLTPPLATSGLSLAFGAYEGAWGAFLLFFANFLTILAVAAAIFILAGFVTRAELGTRVDFLKRFSAAGIGLLAVAAILTQQLVATIDDWRLKQSIVTTIEHALADDPGARLANVIYDQVSNGPVNVLATVNTPRSFSPIKVKAMQQSISENVKRDINLFVRCTITHDVAAAGSANLLPAVNLDGKFVAASVTPNVRMTETAEQTLRELVSHGQTFDLQDVQLVQLPTGPVIVATVSGARPPVPSQVRFAEDTIRKRLGDQTVTLLVSATTTSNVTAKGRVLLGDAQFVPMSAADRTVQQKLEAFGKTRLEQFPSTFVNGLDAAKSGDGWEVRAEVVSAKLLQPADVGMVEKGLAEIAGTSISLSVLTPDGLIVGPKGFTTVQRSVEERFARQLATTTREK</sequence>
<protein>
    <recommendedName>
        <fullName evidence="4">Hydrophobic domain protein</fullName>
    </recommendedName>
</protein>
<feature type="transmembrane region" description="Helical" evidence="1">
    <location>
        <begin position="145"/>
        <end position="165"/>
    </location>
</feature>
<evidence type="ECO:0008006" key="4">
    <source>
        <dbReference type="Google" id="ProtNLM"/>
    </source>
</evidence>
<feature type="transmembrane region" description="Helical" evidence="1">
    <location>
        <begin position="240"/>
        <end position="258"/>
    </location>
</feature>
<dbReference type="Proteomes" id="UP000199600">
    <property type="component" value="Unassembled WGS sequence"/>
</dbReference>
<keyword evidence="1" id="KW-1133">Transmembrane helix</keyword>
<keyword evidence="1" id="KW-0472">Membrane</keyword>
<dbReference type="PANTHER" id="PTHR20992">
    <property type="entry name" value="AT15442P-RELATED"/>
    <property type="match status" value="1"/>
</dbReference>
<name>A0A1A8XIF8_9RHOO</name>
<dbReference type="EMBL" id="FLQY01000035">
    <property type="protein sequence ID" value="SBT04481.1"/>
    <property type="molecule type" value="Genomic_DNA"/>
</dbReference>
<evidence type="ECO:0000256" key="1">
    <source>
        <dbReference type="SAM" id="Phobius"/>
    </source>
</evidence>
<dbReference type="InterPro" id="IPR005240">
    <property type="entry name" value="DUF389"/>
</dbReference>
<organism evidence="2 3">
    <name type="scientific">Candidatus Propionivibrio aalborgensis</name>
    <dbReference type="NCBI Taxonomy" id="1860101"/>
    <lineage>
        <taxon>Bacteria</taxon>
        <taxon>Pseudomonadati</taxon>
        <taxon>Pseudomonadota</taxon>
        <taxon>Betaproteobacteria</taxon>
        <taxon>Rhodocyclales</taxon>
        <taxon>Rhodocyclaceae</taxon>
        <taxon>Propionivibrio</taxon>
    </lineage>
</organism>
<accession>A0A1A8XIF8</accession>
<gene>
    <name evidence="2" type="ORF">PROAA_130010</name>
</gene>
<keyword evidence="1" id="KW-0812">Transmembrane</keyword>
<feature type="transmembrane region" description="Helical" evidence="1">
    <location>
        <begin position="172"/>
        <end position="198"/>
    </location>
</feature>
<keyword evidence="3" id="KW-1185">Reference proteome</keyword>
<proteinExistence type="predicted"/>